<evidence type="ECO:0000313" key="6">
    <source>
        <dbReference type="EMBL" id="ADI16045.1"/>
    </source>
</evidence>
<dbReference type="PANTHER" id="PTHR32309:SF31">
    <property type="entry name" value="CAPSULAR EXOPOLYSACCHARIDE FAMILY"/>
    <property type="match status" value="1"/>
</dbReference>
<evidence type="ECO:0000256" key="1">
    <source>
        <dbReference type="ARBA" id="ARBA00022741"/>
    </source>
</evidence>
<evidence type="ECO:0000313" key="7">
    <source>
        <dbReference type="Proteomes" id="UP000000379"/>
    </source>
</evidence>
<keyword evidence="2" id="KW-0067">ATP-binding</keyword>
<evidence type="ECO:0000256" key="4">
    <source>
        <dbReference type="SAM" id="MobiDB-lite"/>
    </source>
</evidence>
<dbReference type="RefSeq" id="WP_013179404.1">
    <property type="nucleotide sequence ID" value="NC_014221.1"/>
</dbReference>
<proteinExistence type="predicted"/>
<dbReference type="OrthoDB" id="9794577at2"/>
<feature type="region of interest" description="Disordered" evidence="4">
    <location>
        <begin position="519"/>
        <end position="539"/>
    </location>
</feature>
<dbReference type="eggNOG" id="COG3206">
    <property type="taxonomic scope" value="Bacteria"/>
</dbReference>
<organism evidence="6 7">
    <name type="scientific">Truepera radiovictrix (strain DSM 17093 / CIP 108686 / LMG 22925 / RQ-24)</name>
    <dbReference type="NCBI Taxonomy" id="649638"/>
    <lineage>
        <taxon>Bacteria</taxon>
        <taxon>Thermotogati</taxon>
        <taxon>Deinococcota</taxon>
        <taxon>Deinococci</taxon>
        <taxon>Trueperales</taxon>
        <taxon>Trueperaceae</taxon>
        <taxon>Truepera</taxon>
    </lineage>
</organism>
<accession>D7CW95</accession>
<dbReference type="eggNOG" id="COG0489">
    <property type="taxonomic scope" value="Bacteria"/>
</dbReference>
<evidence type="ECO:0000256" key="3">
    <source>
        <dbReference type="SAM" id="Coils"/>
    </source>
</evidence>
<keyword evidence="1" id="KW-0547">Nucleotide-binding</keyword>
<dbReference type="Gene3D" id="3.40.50.300">
    <property type="entry name" value="P-loop containing nucleotide triphosphate hydrolases"/>
    <property type="match status" value="1"/>
</dbReference>
<dbReference type="HOGENOM" id="CLU_037750_0_0_0"/>
<keyword evidence="7" id="KW-1185">Reference proteome</keyword>
<dbReference type="GO" id="GO:0005524">
    <property type="term" value="F:ATP binding"/>
    <property type="evidence" value="ECO:0007669"/>
    <property type="project" value="UniProtKB-KW"/>
</dbReference>
<dbReference type="SUPFAM" id="SSF52540">
    <property type="entry name" value="P-loop containing nucleoside triphosphate hydrolases"/>
    <property type="match status" value="1"/>
</dbReference>
<dbReference type="InterPro" id="IPR005702">
    <property type="entry name" value="Wzc-like_C"/>
</dbReference>
<dbReference type="Pfam" id="PF10609">
    <property type="entry name" value="ParA"/>
    <property type="match status" value="1"/>
</dbReference>
<evidence type="ECO:0000256" key="5">
    <source>
        <dbReference type="SAM" id="Phobius"/>
    </source>
</evidence>
<gene>
    <name evidence="6" type="ordered locus">Trad_2951</name>
</gene>
<feature type="transmembrane region" description="Helical" evidence="5">
    <location>
        <begin position="243"/>
        <end position="260"/>
    </location>
</feature>
<name>D7CW95_TRURR</name>
<dbReference type="InterPro" id="IPR033756">
    <property type="entry name" value="YlxH/NBP35"/>
</dbReference>
<dbReference type="InterPro" id="IPR027417">
    <property type="entry name" value="P-loop_NTPase"/>
</dbReference>
<dbReference type="AlphaFoldDB" id="D7CW95"/>
<dbReference type="PANTHER" id="PTHR32309">
    <property type="entry name" value="TYROSINE-PROTEIN KINASE"/>
    <property type="match status" value="1"/>
</dbReference>
<dbReference type="CDD" id="cd05387">
    <property type="entry name" value="BY-kinase"/>
    <property type="match status" value="1"/>
</dbReference>
<dbReference type="STRING" id="649638.Trad_2951"/>
<dbReference type="EMBL" id="CP002049">
    <property type="protein sequence ID" value="ADI16045.1"/>
    <property type="molecule type" value="Genomic_DNA"/>
</dbReference>
<dbReference type="KEGG" id="tra:Trad_2951"/>
<keyword evidence="3" id="KW-0175">Coiled coil</keyword>
<keyword evidence="5" id="KW-0812">Transmembrane</keyword>
<protein>
    <submittedName>
        <fullName evidence="6">Capsular exopolysaccharide family</fullName>
    </submittedName>
</protein>
<evidence type="ECO:0000256" key="2">
    <source>
        <dbReference type="ARBA" id="ARBA00022840"/>
    </source>
</evidence>
<keyword evidence="5" id="KW-0472">Membrane</keyword>
<reference evidence="6 7" key="2">
    <citation type="journal article" date="2011" name="Stand. Genomic Sci.">
        <title>Complete genome sequence of Truepera radiovictrix type strain (RQ-24).</title>
        <authorList>
            <person name="Ivanova N."/>
            <person name="Rohde C."/>
            <person name="Munk C."/>
            <person name="Nolan M."/>
            <person name="Lucas S."/>
            <person name="Del Rio T.G."/>
            <person name="Tice H."/>
            <person name="Deshpande S."/>
            <person name="Cheng J.F."/>
            <person name="Tapia R."/>
            <person name="Han C."/>
            <person name="Goodwin L."/>
            <person name="Pitluck S."/>
            <person name="Liolios K."/>
            <person name="Mavromatis K."/>
            <person name="Mikhailova N."/>
            <person name="Pati A."/>
            <person name="Chen A."/>
            <person name="Palaniappan K."/>
            <person name="Land M."/>
            <person name="Hauser L."/>
            <person name="Chang Y.J."/>
            <person name="Jeffries C.D."/>
            <person name="Brambilla E."/>
            <person name="Rohde M."/>
            <person name="Goker M."/>
            <person name="Tindall B.J."/>
            <person name="Woyke T."/>
            <person name="Bristow J."/>
            <person name="Eisen J.A."/>
            <person name="Markowitz V."/>
            <person name="Hugenholtz P."/>
            <person name="Kyrpides N.C."/>
            <person name="Klenk H.P."/>
            <person name="Lapidus A."/>
        </authorList>
    </citation>
    <scope>NUCLEOTIDE SEQUENCE [LARGE SCALE GENOMIC DNA]</scope>
    <source>
        <strain evidence="7">DSM 17093 / CIP 108686 / LMG 22925 / RQ-24</strain>
    </source>
</reference>
<keyword evidence="5" id="KW-1133">Transmembrane helix</keyword>
<dbReference type="Proteomes" id="UP000000379">
    <property type="component" value="Chromosome"/>
</dbReference>
<reference evidence="7" key="1">
    <citation type="submission" date="2010-05" db="EMBL/GenBank/DDBJ databases">
        <title>The complete genome of Truepera radiovictris DSM 17093.</title>
        <authorList>
            <consortium name="US DOE Joint Genome Institute (JGI-PGF)"/>
            <person name="Lucas S."/>
            <person name="Copeland A."/>
            <person name="Lapidus A."/>
            <person name="Glavina del Rio T."/>
            <person name="Dalin E."/>
            <person name="Tice H."/>
            <person name="Bruce D."/>
            <person name="Goodwin L."/>
            <person name="Pitluck S."/>
            <person name="Kyrpides N."/>
            <person name="Mavromatis K."/>
            <person name="Ovchinnikova G."/>
            <person name="Munk A.C."/>
            <person name="Detter J.C."/>
            <person name="Han C."/>
            <person name="Tapia R."/>
            <person name="Land M."/>
            <person name="Hauser L."/>
            <person name="Markowitz V."/>
            <person name="Cheng J.-F."/>
            <person name="Hugenholtz P."/>
            <person name="Woyke T."/>
            <person name="Wu D."/>
            <person name="Tindall B."/>
            <person name="Pomrenke H.G."/>
            <person name="Brambilla E."/>
            <person name="Klenk H.-P."/>
            <person name="Eisen J.A."/>
        </authorList>
    </citation>
    <scope>NUCLEOTIDE SEQUENCE [LARGE SCALE GENOMIC DNA]</scope>
    <source>
        <strain evidence="7">DSM 17093 / CIP 108686 / LMG 22925 / RQ-24</strain>
    </source>
</reference>
<sequence length="539" mass="57765">MQQEISVSLGDVFRFLRRGFLLALLLAALGAGLAYVLSGLREPLYRAETTLLITRGDLNLGAFSAPVIVAPPLDASAYATAAESSEVIEEALVALGAETVTPQQVQGVRNRTAALPRESAAARDSSQLILQVEEGSAEGSAALANALARSLIEWDLLRAENALAQSIAQLDRSIANTQAEIARLQAEGAPPDQIGRLQNRLNNQLANRDEAEANIGTATSRLSVIQAAVPPLRPVSPRPPLDAVIAGFLGFVLGYGILLLRNLLDTRLRSVEDLEAVSGLPILAEFAKSPKKTRRLPREASGYLRTNLLLATPKVHPKVILVTSPHHGEGKSSVAISLAESFTRANYRTLLVDADLRKPVIAREYNLDDKRHMPLRTHLENPHGSYEAAHVGVNLAQTLDIIPTFRAAPSPTELLSLGFPSCLESWQQDYDVIVIDSAPLLDVADTLTIAPLCTGTVLVASLQETDPQALTDAVELLQRSGVRIFGIAATFVPRGTGARARAASYRYAYEGELQDDPLVVAPLPPPTAAQPVKARSRPS</sequence>
<feature type="coiled-coil region" evidence="3">
    <location>
        <begin position="167"/>
        <end position="214"/>
    </location>
</feature>
<dbReference type="InterPro" id="IPR050445">
    <property type="entry name" value="Bact_polysacc_biosynth/exp"/>
</dbReference>